<dbReference type="GeneID" id="59149397"/>
<sequence>MGNVRTKLVKRTAKMLIEKFGDSFTTDFEYNKQKVAELIDVPSKKLRNLIAGYATRQVKRKKIIEAQISLRQEIPTTDEEEYIRQIEGV</sequence>
<evidence type="ECO:0000313" key="6">
    <source>
        <dbReference type="Proteomes" id="UP000594121"/>
    </source>
</evidence>
<evidence type="ECO:0000256" key="1">
    <source>
        <dbReference type="ARBA" id="ARBA00010444"/>
    </source>
</evidence>
<evidence type="ECO:0000256" key="2">
    <source>
        <dbReference type="ARBA" id="ARBA00022980"/>
    </source>
</evidence>
<dbReference type="AlphaFoldDB" id="A0A7L9FF23"/>
<dbReference type="KEGG" id="thel:IG193_05835"/>
<dbReference type="InParanoid" id="A0A7L9FF23"/>
<evidence type="ECO:0000313" key="5">
    <source>
        <dbReference type="EMBL" id="QOJ78287.1"/>
    </source>
</evidence>
<dbReference type="GO" id="GO:0006412">
    <property type="term" value="P:translation"/>
    <property type="evidence" value="ECO:0007669"/>
    <property type="project" value="UniProtKB-UniRule"/>
</dbReference>
<organism evidence="5 6">
    <name type="scientific">Infirmifilum lucidum</name>
    <dbReference type="NCBI Taxonomy" id="2776706"/>
    <lineage>
        <taxon>Archaea</taxon>
        <taxon>Thermoproteota</taxon>
        <taxon>Thermoprotei</taxon>
        <taxon>Thermofilales</taxon>
        <taxon>Thermofilaceae</taxon>
        <taxon>Infirmifilum</taxon>
    </lineage>
</organism>
<dbReference type="GO" id="GO:1990904">
    <property type="term" value="C:ribonucleoprotein complex"/>
    <property type="evidence" value="ECO:0007669"/>
    <property type="project" value="UniProtKB-KW"/>
</dbReference>
<dbReference type="PANTHER" id="PTHR10732:SF0">
    <property type="entry name" value="40S RIBOSOMAL PROTEIN S17"/>
    <property type="match status" value="1"/>
</dbReference>
<protein>
    <recommendedName>
        <fullName evidence="4">Small ribosomal subunit protein eS17</fullName>
    </recommendedName>
</protein>
<keyword evidence="3 4" id="KW-0687">Ribonucleoprotein</keyword>
<keyword evidence="2 4" id="KW-0689">Ribosomal protein</keyword>
<dbReference type="PANTHER" id="PTHR10732">
    <property type="entry name" value="40S RIBOSOMAL PROTEIN S17"/>
    <property type="match status" value="1"/>
</dbReference>
<proteinExistence type="inferred from homology"/>
<dbReference type="Gene3D" id="1.10.60.20">
    <property type="entry name" value="Ribosomal protein S17e-like"/>
    <property type="match status" value="1"/>
</dbReference>
<evidence type="ECO:0000256" key="4">
    <source>
        <dbReference type="HAMAP-Rule" id="MF_00511"/>
    </source>
</evidence>
<dbReference type="GO" id="GO:0005840">
    <property type="term" value="C:ribosome"/>
    <property type="evidence" value="ECO:0007669"/>
    <property type="project" value="UniProtKB-KW"/>
</dbReference>
<comment type="similarity">
    <text evidence="1 4">Belongs to the eukaryotic ribosomal protein eS17 family.</text>
</comment>
<dbReference type="GO" id="GO:0003735">
    <property type="term" value="F:structural constituent of ribosome"/>
    <property type="evidence" value="ECO:0007669"/>
    <property type="project" value="InterPro"/>
</dbReference>
<dbReference type="EMBL" id="CP062310">
    <property type="protein sequence ID" value="QOJ78287.1"/>
    <property type="molecule type" value="Genomic_DNA"/>
</dbReference>
<dbReference type="RefSeq" id="WP_192818259.1">
    <property type="nucleotide sequence ID" value="NZ_CP062310.1"/>
</dbReference>
<dbReference type="Pfam" id="PF00833">
    <property type="entry name" value="Ribosomal_S17e"/>
    <property type="match status" value="1"/>
</dbReference>
<evidence type="ECO:0000256" key="3">
    <source>
        <dbReference type="ARBA" id="ARBA00023274"/>
    </source>
</evidence>
<dbReference type="Proteomes" id="UP000594121">
    <property type="component" value="Chromosome"/>
</dbReference>
<reference evidence="5 6" key="1">
    <citation type="submission" date="2020-10" db="EMBL/GenBank/DDBJ databases">
        <title>Thermofilum lucidum 3507LT sp. nov. a novel member of Thermofilaceae family isolated from Chile hot spring, and proposal of description order Thermofilales.</title>
        <authorList>
            <person name="Zayulina K.S."/>
            <person name="Elcheninov A.G."/>
            <person name="Toshchakov S.V."/>
            <person name="Kublanov I.V."/>
        </authorList>
    </citation>
    <scope>NUCLEOTIDE SEQUENCE [LARGE SCALE GENOMIC DNA]</scope>
    <source>
        <strain evidence="5 6">3507LT</strain>
    </source>
</reference>
<dbReference type="SUPFAM" id="SSF116820">
    <property type="entry name" value="Rps17e-like"/>
    <property type="match status" value="1"/>
</dbReference>
<gene>
    <name evidence="4" type="primary">rps17e</name>
    <name evidence="5" type="ORF">IG193_05835</name>
</gene>
<name>A0A7L9FF23_9CREN</name>
<dbReference type="NCBIfam" id="NF002242">
    <property type="entry name" value="PRK01151.1"/>
    <property type="match status" value="1"/>
</dbReference>
<dbReference type="InterPro" id="IPR036401">
    <property type="entry name" value="Ribosomal_eS17_sf"/>
</dbReference>
<dbReference type="PROSITE" id="PS00712">
    <property type="entry name" value="RIBOSOMAL_S17E"/>
    <property type="match status" value="1"/>
</dbReference>
<dbReference type="InterPro" id="IPR001210">
    <property type="entry name" value="Ribosomal_eS17"/>
</dbReference>
<keyword evidence="6" id="KW-1185">Reference proteome</keyword>
<accession>A0A7L9FF23</accession>
<dbReference type="InterPro" id="IPR018273">
    <property type="entry name" value="Ribosomal_eS17_CS"/>
</dbReference>
<dbReference type="GO" id="GO:0005829">
    <property type="term" value="C:cytosol"/>
    <property type="evidence" value="ECO:0007669"/>
    <property type="project" value="UniProtKB-ARBA"/>
</dbReference>
<dbReference type="FunCoup" id="A0A7L9FF23">
    <property type="interactions" value="78"/>
</dbReference>
<dbReference type="HAMAP" id="MF_00511">
    <property type="entry name" value="Ribosomal_eS17"/>
    <property type="match status" value="1"/>
</dbReference>